<proteinExistence type="predicted"/>
<dbReference type="AlphaFoldDB" id="A0A0F9M9H4"/>
<feature type="domain" description="AB hydrolase-1" evidence="1">
    <location>
        <begin position="24"/>
        <end position="266"/>
    </location>
</feature>
<dbReference type="Pfam" id="PF00561">
    <property type="entry name" value="Abhydrolase_1"/>
    <property type="match status" value="1"/>
</dbReference>
<comment type="caution">
    <text evidence="2">The sequence shown here is derived from an EMBL/GenBank/DDBJ whole genome shotgun (WGS) entry which is preliminary data.</text>
</comment>
<dbReference type="SUPFAM" id="SSF53474">
    <property type="entry name" value="alpha/beta-Hydrolases"/>
    <property type="match status" value="1"/>
</dbReference>
<dbReference type="PANTHER" id="PTHR43433">
    <property type="entry name" value="HYDROLASE, ALPHA/BETA FOLD FAMILY PROTEIN"/>
    <property type="match status" value="1"/>
</dbReference>
<reference evidence="2" key="1">
    <citation type="journal article" date="2015" name="Nature">
        <title>Complex archaea that bridge the gap between prokaryotes and eukaryotes.</title>
        <authorList>
            <person name="Spang A."/>
            <person name="Saw J.H."/>
            <person name="Jorgensen S.L."/>
            <person name="Zaremba-Niedzwiedzka K."/>
            <person name="Martijn J."/>
            <person name="Lind A.E."/>
            <person name="van Eijk R."/>
            <person name="Schleper C."/>
            <person name="Guy L."/>
            <person name="Ettema T.J."/>
        </authorList>
    </citation>
    <scope>NUCLEOTIDE SEQUENCE</scope>
</reference>
<dbReference type="InterPro" id="IPR050471">
    <property type="entry name" value="AB_hydrolase"/>
</dbReference>
<dbReference type="InterPro" id="IPR029058">
    <property type="entry name" value="AB_hydrolase_fold"/>
</dbReference>
<accession>A0A0F9M9H4</accession>
<evidence type="ECO:0000313" key="2">
    <source>
        <dbReference type="EMBL" id="KKM96026.1"/>
    </source>
</evidence>
<name>A0A0F9M9H4_9ZZZZ</name>
<dbReference type="PANTHER" id="PTHR43433:SF5">
    <property type="entry name" value="AB HYDROLASE-1 DOMAIN-CONTAINING PROTEIN"/>
    <property type="match status" value="1"/>
</dbReference>
<protein>
    <recommendedName>
        <fullName evidence="1">AB hydrolase-1 domain-containing protein</fullName>
    </recommendedName>
</protein>
<dbReference type="GO" id="GO:0004806">
    <property type="term" value="F:triacylglycerol lipase activity"/>
    <property type="evidence" value="ECO:0007669"/>
    <property type="project" value="TreeGrafter"/>
</dbReference>
<dbReference type="PRINTS" id="PR00111">
    <property type="entry name" value="ABHYDROLASE"/>
</dbReference>
<dbReference type="PRINTS" id="PR00412">
    <property type="entry name" value="EPOXHYDRLASE"/>
</dbReference>
<organism evidence="2">
    <name type="scientific">marine sediment metagenome</name>
    <dbReference type="NCBI Taxonomy" id="412755"/>
    <lineage>
        <taxon>unclassified sequences</taxon>
        <taxon>metagenomes</taxon>
        <taxon>ecological metagenomes</taxon>
    </lineage>
</organism>
<evidence type="ECO:0000259" key="1">
    <source>
        <dbReference type="Pfam" id="PF00561"/>
    </source>
</evidence>
<dbReference type="Gene3D" id="3.40.50.1820">
    <property type="entry name" value="alpha/beta hydrolase"/>
    <property type="match status" value="1"/>
</dbReference>
<sequence>MVEVFVKIDGINICYEVIGEGDQVILIHGFGNDKNSWKLAQVGPLSKFFKLLIFDNRGAGKSDRLDEPYLMETFADDLNALMDVLNIKKAHILGESLGGMIAQTFTLNYPERVNKLILINTTSSFPKNPSGIEIYKNSKVAKYHAIKKDPVKAFWDHGISGFSRKFRKVLKENPNKKFYDLYTVEDLIKQNATNPSTPQDAENQANALLHFDITNKLDKIKKETLIITATHDKTLPRALNEKIHEKIPNSKLIVIERAGHYSPIEKAPEINEHIIDFLGN</sequence>
<dbReference type="InterPro" id="IPR000639">
    <property type="entry name" value="Epox_hydrolase-like"/>
</dbReference>
<gene>
    <name evidence="2" type="ORF">LCGC14_1182250</name>
</gene>
<dbReference type="InterPro" id="IPR000073">
    <property type="entry name" value="AB_hydrolase_1"/>
</dbReference>
<dbReference type="EMBL" id="LAZR01005933">
    <property type="protein sequence ID" value="KKM96026.1"/>
    <property type="molecule type" value="Genomic_DNA"/>
</dbReference>
<dbReference type="GO" id="GO:0046503">
    <property type="term" value="P:glycerolipid catabolic process"/>
    <property type="evidence" value="ECO:0007669"/>
    <property type="project" value="TreeGrafter"/>
</dbReference>